<dbReference type="RefSeq" id="WP_132926639.1">
    <property type="nucleotide sequence ID" value="NZ_SJOI01000001.1"/>
</dbReference>
<evidence type="ECO:0000256" key="2">
    <source>
        <dbReference type="ARBA" id="ARBA00022638"/>
    </source>
</evidence>
<comment type="similarity">
    <text evidence="3">Belongs to the glycosyl hydrolase 24 family.</text>
</comment>
<dbReference type="OrthoDB" id="9091992at2"/>
<dbReference type="PANTHER" id="PTHR37406:SF1">
    <property type="entry name" value="T4-TYPE LYSOZYME 1-RELATED"/>
    <property type="match status" value="1"/>
</dbReference>
<sequence length="157" mass="17301">MSQIAKMLRADEGFSSKPFIDTQGYPTIGTGQRIGPKGAAIQNYTFTISQDISDAWMQVIAESYRPELSAHKTIGPAWIACDEVRKDVLLNMAYQMGSSGLAAFSATLSLIAAGKFRQASIEMLDSAWYRQTPQRAARLANLMSNGDYNAYKAWFTV</sequence>
<dbReference type="EC" id="3.2.1.17" evidence="3"/>
<dbReference type="Proteomes" id="UP000294555">
    <property type="component" value="Unassembled WGS sequence"/>
</dbReference>
<dbReference type="AlphaFoldDB" id="A0A4R1NGQ1"/>
<dbReference type="InterPro" id="IPR002196">
    <property type="entry name" value="Glyco_hydro_24"/>
</dbReference>
<dbReference type="GO" id="GO:0031640">
    <property type="term" value="P:killing of cells of another organism"/>
    <property type="evidence" value="ECO:0007669"/>
    <property type="project" value="UniProtKB-KW"/>
</dbReference>
<name>A0A4R1NGQ1_9GAMM</name>
<accession>A0A4R1NGQ1</accession>
<keyword evidence="3" id="KW-0326">Glycosidase</keyword>
<dbReference type="InterPro" id="IPR001165">
    <property type="entry name" value="T4-type_lysozyme"/>
</dbReference>
<dbReference type="GO" id="GO:0016998">
    <property type="term" value="P:cell wall macromolecule catabolic process"/>
    <property type="evidence" value="ECO:0007669"/>
    <property type="project" value="InterPro"/>
</dbReference>
<comment type="catalytic activity">
    <reaction evidence="3">
        <text>Hydrolysis of (1-&gt;4)-beta-linkages between N-acetylmuramic acid and N-acetyl-D-glucosamine residues in a peptidoglycan and between N-acetyl-D-glucosamine residues in chitodextrins.</text>
        <dbReference type="EC" id="3.2.1.17"/>
    </reaction>
</comment>
<keyword evidence="3" id="KW-0378">Hydrolase</keyword>
<dbReference type="InterPro" id="IPR052619">
    <property type="entry name" value="Phage_lysozyme-like"/>
</dbReference>
<protein>
    <recommendedName>
        <fullName evidence="3">Lysozyme</fullName>
        <ecNumber evidence="3">3.2.1.17</ecNumber>
    </recommendedName>
</protein>
<dbReference type="EMBL" id="SJOI01000001">
    <property type="protein sequence ID" value="TCL06884.1"/>
    <property type="molecule type" value="Genomic_DNA"/>
</dbReference>
<dbReference type="PANTHER" id="PTHR37406">
    <property type="entry name" value="T4-TYPE LYSOZYME 1-RELATED"/>
    <property type="match status" value="1"/>
</dbReference>
<organism evidence="4 5">
    <name type="scientific">Sodalis ligni</name>
    <dbReference type="NCBI Taxonomy" id="2697027"/>
    <lineage>
        <taxon>Bacteria</taxon>
        <taxon>Pseudomonadati</taxon>
        <taxon>Pseudomonadota</taxon>
        <taxon>Gammaproteobacteria</taxon>
        <taxon>Enterobacterales</taxon>
        <taxon>Bruguierivoracaceae</taxon>
        <taxon>Sodalis</taxon>
    </lineage>
</organism>
<dbReference type="GO" id="GO:0009253">
    <property type="term" value="P:peptidoglycan catabolic process"/>
    <property type="evidence" value="ECO:0007669"/>
    <property type="project" value="InterPro"/>
</dbReference>
<dbReference type="PRINTS" id="PR00684">
    <property type="entry name" value="T4LYSOZYME"/>
</dbReference>
<evidence type="ECO:0000256" key="1">
    <source>
        <dbReference type="ARBA" id="ARBA00022529"/>
    </source>
</evidence>
<dbReference type="InterPro" id="IPR023347">
    <property type="entry name" value="Lysozyme_dom_sf"/>
</dbReference>
<dbReference type="SUPFAM" id="SSF53955">
    <property type="entry name" value="Lysozyme-like"/>
    <property type="match status" value="1"/>
</dbReference>
<dbReference type="Pfam" id="PF00959">
    <property type="entry name" value="Phage_lysozyme"/>
    <property type="match status" value="1"/>
</dbReference>
<evidence type="ECO:0000256" key="3">
    <source>
        <dbReference type="RuleBase" id="RU003788"/>
    </source>
</evidence>
<keyword evidence="1 3" id="KW-0929">Antimicrobial</keyword>
<dbReference type="GO" id="GO:0042742">
    <property type="term" value="P:defense response to bacterium"/>
    <property type="evidence" value="ECO:0007669"/>
    <property type="project" value="UniProtKB-KW"/>
</dbReference>
<reference evidence="4 5" key="1">
    <citation type="submission" date="2019-02" db="EMBL/GenBank/DDBJ databases">
        <title>Investigation of anaerobic lignin degradation for improved lignocellulosic biofuels.</title>
        <authorList>
            <person name="Deangelis K."/>
        </authorList>
    </citation>
    <scope>NUCLEOTIDE SEQUENCE [LARGE SCALE GENOMIC DNA]</scope>
    <source>
        <strain evidence="4 5">159R</strain>
    </source>
</reference>
<gene>
    <name evidence="4" type="ORF">EZJ58_5181</name>
</gene>
<comment type="caution">
    <text evidence="4">The sequence shown here is derived from an EMBL/GenBank/DDBJ whole genome shotgun (WGS) entry which is preliminary data.</text>
</comment>
<proteinExistence type="inferred from homology"/>
<keyword evidence="5" id="KW-1185">Reference proteome</keyword>
<dbReference type="Gene3D" id="1.10.530.40">
    <property type="match status" value="1"/>
</dbReference>
<evidence type="ECO:0000313" key="5">
    <source>
        <dbReference type="Proteomes" id="UP000294555"/>
    </source>
</evidence>
<evidence type="ECO:0000313" key="4">
    <source>
        <dbReference type="EMBL" id="TCL06884.1"/>
    </source>
</evidence>
<keyword evidence="2 3" id="KW-0081">Bacteriolytic enzyme</keyword>
<dbReference type="InterPro" id="IPR023346">
    <property type="entry name" value="Lysozyme-like_dom_sf"/>
</dbReference>
<dbReference type="GO" id="GO:0003796">
    <property type="term" value="F:lysozyme activity"/>
    <property type="evidence" value="ECO:0007669"/>
    <property type="project" value="UniProtKB-EC"/>
</dbReference>